<proteinExistence type="predicted"/>
<comment type="caution">
    <text evidence="1">The sequence shown here is derived from an EMBL/GenBank/DDBJ whole genome shotgun (WGS) entry which is preliminary data.</text>
</comment>
<sequence>NVFVIARMSYAQQKQGLMTRARKIIHDPTTGDKCHLYSSGSSDGSGLHEVGFLLQKKAEPAVLEWESIPNCIALIRMLGHSYQYNNHNCLRTYSPDRQERCFFRPDAEFNPYLPKTRSATIGPHHMASVKDVRRRQLSSTKHDRMIKNVQREDDSVAFSRKEIVAAIEYTDGGTPIVDFVQKAQNMIESVANTARETGLAISIPKTKCLSTKYNASAYLSREPIKGVEEFKYLGSWIYAKDVATSEVQGWISKAWSANDTSDHSTPSRITFKRDESRDRISFGNSVYDDIGDDDL</sequence>
<evidence type="ECO:0000313" key="2">
    <source>
        <dbReference type="Proteomes" id="UP001187531"/>
    </source>
</evidence>
<dbReference type="AlphaFoldDB" id="A0AA88LBV9"/>
<feature type="non-terminal residue" evidence="1">
    <location>
        <position position="1"/>
    </location>
</feature>
<dbReference type="Proteomes" id="UP001187531">
    <property type="component" value="Unassembled WGS sequence"/>
</dbReference>
<gene>
    <name evidence="1" type="ORF">QYM36_000240</name>
</gene>
<organism evidence="1 2">
    <name type="scientific">Artemia franciscana</name>
    <name type="common">Brine shrimp</name>
    <name type="synonym">Artemia sanfranciscana</name>
    <dbReference type="NCBI Taxonomy" id="6661"/>
    <lineage>
        <taxon>Eukaryota</taxon>
        <taxon>Metazoa</taxon>
        <taxon>Ecdysozoa</taxon>
        <taxon>Arthropoda</taxon>
        <taxon>Crustacea</taxon>
        <taxon>Branchiopoda</taxon>
        <taxon>Anostraca</taxon>
        <taxon>Artemiidae</taxon>
        <taxon>Artemia</taxon>
    </lineage>
</organism>
<name>A0AA88LBV9_ARTSF</name>
<evidence type="ECO:0000313" key="1">
    <source>
        <dbReference type="EMBL" id="KAK2725668.1"/>
    </source>
</evidence>
<dbReference type="EMBL" id="JAVRJZ010000002">
    <property type="protein sequence ID" value="KAK2725668.1"/>
    <property type="molecule type" value="Genomic_DNA"/>
</dbReference>
<protein>
    <submittedName>
        <fullName evidence="1">Uncharacterized protein</fullName>
    </submittedName>
</protein>
<reference evidence="1" key="1">
    <citation type="submission" date="2023-07" db="EMBL/GenBank/DDBJ databases">
        <title>Chromosome-level genome assembly of Artemia franciscana.</title>
        <authorList>
            <person name="Jo E."/>
        </authorList>
    </citation>
    <scope>NUCLEOTIDE SEQUENCE</scope>
    <source>
        <tissue evidence="1">Whole body</tissue>
    </source>
</reference>
<accession>A0AA88LBV9</accession>
<keyword evidence="2" id="KW-1185">Reference proteome</keyword>